<dbReference type="GO" id="GO:0006897">
    <property type="term" value="P:endocytosis"/>
    <property type="evidence" value="ECO:0007669"/>
    <property type="project" value="UniProtKB-KW"/>
</dbReference>
<evidence type="ECO:0000256" key="7">
    <source>
        <dbReference type="SAM" id="Coils"/>
    </source>
</evidence>
<dbReference type="GO" id="GO:0051015">
    <property type="term" value="F:actin filament binding"/>
    <property type="evidence" value="ECO:0007669"/>
    <property type="project" value="TreeGrafter"/>
</dbReference>
<dbReference type="SMART" id="SM00307">
    <property type="entry name" value="ILWEQ"/>
    <property type="match status" value="1"/>
</dbReference>
<proteinExistence type="inferred from homology"/>
<dbReference type="InterPro" id="IPR030224">
    <property type="entry name" value="Sla2_fam"/>
</dbReference>
<sequence>TSSETPLKEKYACDAIIMGTHKEGGASTFWSYTLNLPLSSNSMISWKFCYLLHKLLRDGHKNGNLHDRYGHIVALSAKYLCLKIEFHAKKKINLFLQHKVIPVLRQLDANGAKSTTPAGQCRLTPLIPLILDCSFLYHFSVLLMFKLHSIAPDVLLGHRERFRDLFTRWVNTREMEFFKSIIQIPDLPDAPPNFLRAAALGEYKKPVVVMPGEEPYEDEDGEPQPEIRESPQVYVCLESHLIFSVPLQQYYLLSQMGAPDASLEQKEIENDSLKRELEVLKPELQLIKSEAQRCVTELKAQVNRLEAEVEEQRTHKQMAMVESEHLRLEVDSLRSASVAARAHAAEVRFSQLKERHAELITSHADLMKKVNCPGARVSFALLCKKILETDFFSFFHDEEDRHHSHICTINMKPLQLSINISIQPLASESFKQSGTQLSSTLTGLQAEKELLQRSLRDQEAEVNSLRQQAHFHQSSLEQERQRSNIELGNLHAQLQHQVYREGELAQKLQDEQFSLLQCAVVEAEGIILDAAAKVDDPIHVRCISSPDYLVNRAEITLTSLDKLQQSHIVYLGNRNDASGLLRAVTQFSHLAADTIVNTAATSHSAPTDQADRKRCAFVLGYRDALSSSHTSNPSAVRYMVQRIHALGEDLRPKGRDVLKEELGYMVDKEMVTTSTAIEEAVLRMDAKKDTCGIKLEVNQSILGSCSDLMKVMSPTLFKHISGAASVTEFYAKNSCWTEGLISASKAVGWGATQLLDSADRVVGENGRYEELIASSHEIAASTAQLVAASKVKADRNNKKLHTLQQASRHVNDMAAVVVTSTKHGQQQISDQGTMDFSGMSLIKLKTEEMETQVKVLQLETQLEQERVRLGELRKRHYDLAGWDGVEKHQFVFFYWGSSFSNLVFEI</sequence>
<evidence type="ECO:0000259" key="8">
    <source>
        <dbReference type="PROSITE" id="PS50945"/>
    </source>
</evidence>
<evidence type="ECO:0000256" key="3">
    <source>
        <dbReference type="ARBA" id="ARBA00022490"/>
    </source>
</evidence>
<dbReference type="GO" id="GO:0007015">
    <property type="term" value="P:actin filament organization"/>
    <property type="evidence" value="ECO:0007669"/>
    <property type="project" value="TreeGrafter"/>
</dbReference>
<dbReference type="SUPFAM" id="SSF109885">
    <property type="entry name" value="I/LWEQ domain"/>
    <property type="match status" value="1"/>
</dbReference>
<dbReference type="GO" id="GO:0032051">
    <property type="term" value="F:clathrin light chain binding"/>
    <property type="evidence" value="ECO:0007669"/>
    <property type="project" value="TreeGrafter"/>
</dbReference>
<comment type="similarity">
    <text evidence="2">Belongs to the SLA2 family.</text>
</comment>
<name>A0A3Q3WS93_MOLML</name>
<dbReference type="PROSITE" id="PS50945">
    <property type="entry name" value="I_LWEQ"/>
    <property type="match status" value="1"/>
</dbReference>
<evidence type="ECO:0000313" key="10">
    <source>
        <dbReference type="Proteomes" id="UP000261620"/>
    </source>
</evidence>
<dbReference type="GO" id="GO:0030136">
    <property type="term" value="C:clathrin-coated vesicle"/>
    <property type="evidence" value="ECO:0007669"/>
    <property type="project" value="TreeGrafter"/>
</dbReference>
<evidence type="ECO:0000256" key="4">
    <source>
        <dbReference type="ARBA" id="ARBA00022583"/>
    </source>
</evidence>
<dbReference type="InterPro" id="IPR008942">
    <property type="entry name" value="ENTH_VHS"/>
</dbReference>
<dbReference type="FunFam" id="1.20.5.1700:FF:000002">
    <property type="entry name" value="Huntingtin interacting protein 1"/>
    <property type="match status" value="1"/>
</dbReference>
<feature type="coiled-coil region" evidence="7">
    <location>
        <begin position="441"/>
        <end position="482"/>
    </location>
</feature>
<keyword evidence="6" id="KW-0009">Actin-binding</keyword>
<dbReference type="PANTHER" id="PTHR10407">
    <property type="entry name" value="HUNTINGTIN INTERACTING PROTEIN 1"/>
    <property type="match status" value="1"/>
</dbReference>
<dbReference type="GO" id="GO:0048268">
    <property type="term" value="P:clathrin coat assembly"/>
    <property type="evidence" value="ECO:0007669"/>
    <property type="project" value="TreeGrafter"/>
</dbReference>
<dbReference type="GO" id="GO:0080025">
    <property type="term" value="F:phosphatidylinositol-3,5-bisphosphate binding"/>
    <property type="evidence" value="ECO:0007669"/>
    <property type="project" value="TreeGrafter"/>
</dbReference>
<comment type="subcellular location">
    <subcellularLocation>
        <location evidence="1">Cytoplasm</location>
    </subcellularLocation>
</comment>
<organism evidence="9 10">
    <name type="scientific">Mola mola</name>
    <name type="common">Ocean sunfish</name>
    <name type="synonym">Tetraodon mola</name>
    <dbReference type="NCBI Taxonomy" id="94237"/>
    <lineage>
        <taxon>Eukaryota</taxon>
        <taxon>Metazoa</taxon>
        <taxon>Chordata</taxon>
        <taxon>Craniata</taxon>
        <taxon>Vertebrata</taxon>
        <taxon>Euteleostomi</taxon>
        <taxon>Actinopterygii</taxon>
        <taxon>Neopterygii</taxon>
        <taxon>Teleostei</taxon>
        <taxon>Neoteleostei</taxon>
        <taxon>Acanthomorphata</taxon>
        <taxon>Eupercaria</taxon>
        <taxon>Tetraodontiformes</taxon>
        <taxon>Molidae</taxon>
        <taxon>Mola</taxon>
    </lineage>
</organism>
<dbReference type="Ensembl" id="ENSMMOT00000012208.1">
    <property type="protein sequence ID" value="ENSMMOP00000012004.1"/>
    <property type="gene ID" value="ENSMMOG00000008765.1"/>
</dbReference>
<keyword evidence="5 7" id="KW-0175">Coiled coil</keyword>
<feature type="domain" description="I/LWEQ" evidence="8">
    <location>
        <begin position="654"/>
        <end position="880"/>
    </location>
</feature>
<dbReference type="Pfam" id="PF07651">
    <property type="entry name" value="ANTH"/>
    <property type="match status" value="2"/>
</dbReference>
<dbReference type="GO" id="GO:0035615">
    <property type="term" value="F:clathrin adaptor activity"/>
    <property type="evidence" value="ECO:0007669"/>
    <property type="project" value="TreeGrafter"/>
</dbReference>
<accession>A0A3Q3WS93</accession>
<evidence type="ECO:0000313" key="9">
    <source>
        <dbReference type="Ensembl" id="ENSMMOP00000012004.1"/>
    </source>
</evidence>
<dbReference type="SUPFAM" id="SSF48464">
    <property type="entry name" value="ENTH/VHS domain"/>
    <property type="match status" value="1"/>
</dbReference>
<evidence type="ECO:0000256" key="6">
    <source>
        <dbReference type="ARBA" id="ARBA00023203"/>
    </source>
</evidence>
<dbReference type="GO" id="GO:0030864">
    <property type="term" value="C:cortical actin cytoskeleton"/>
    <property type="evidence" value="ECO:0007669"/>
    <property type="project" value="TreeGrafter"/>
</dbReference>
<feature type="coiled-coil region" evidence="7">
    <location>
        <begin position="263"/>
        <end position="322"/>
    </location>
</feature>
<dbReference type="GO" id="GO:0043325">
    <property type="term" value="F:phosphatidylinositol-3,4-bisphosphate binding"/>
    <property type="evidence" value="ECO:0007669"/>
    <property type="project" value="TreeGrafter"/>
</dbReference>
<dbReference type="InterPro" id="IPR011417">
    <property type="entry name" value="ANTH_dom"/>
</dbReference>
<dbReference type="Gene3D" id="1.20.5.1700">
    <property type="match status" value="1"/>
</dbReference>
<dbReference type="Pfam" id="PF01608">
    <property type="entry name" value="I_LWEQ"/>
    <property type="match status" value="1"/>
</dbReference>
<dbReference type="AlphaFoldDB" id="A0A3Q3WS93"/>
<dbReference type="Gene3D" id="1.20.1410.10">
    <property type="entry name" value="I/LWEQ domain"/>
    <property type="match status" value="1"/>
</dbReference>
<dbReference type="PANTHER" id="PTHR10407:SF10">
    <property type="entry name" value="HUNTINGTIN-INTERACTING PROTEIN 1-RELATED PROTEIN"/>
    <property type="match status" value="1"/>
</dbReference>
<evidence type="ECO:0000256" key="1">
    <source>
        <dbReference type="ARBA" id="ARBA00004496"/>
    </source>
</evidence>
<dbReference type="InterPro" id="IPR002558">
    <property type="entry name" value="ILWEQ_dom"/>
</dbReference>
<evidence type="ECO:0000256" key="2">
    <source>
        <dbReference type="ARBA" id="ARBA00010135"/>
    </source>
</evidence>
<keyword evidence="10" id="KW-1185">Reference proteome</keyword>
<reference evidence="9" key="2">
    <citation type="submission" date="2025-09" db="UniProtKB">
        <authorList>
            <consortium name="Ensembl"/>
        </authorList>
    </citation>
    <scope>IDENTIFICATION</scope>
</reference>
<evidence type="ECO:0000256" key="5">
    <source>
        <dbReference type="ARBA" id="ARBA00023054"/>
    </source>
</evidence>
<keyword evidence="4" id="KW-0254">Endocytosis</keyword>
<reference evidence="9" key="1">
    <citation type="submission" date="2025-08" db="UniProtKB">
        <authorList>
            <consortium name="Ensembl"/>
        </authorList>
    </citation>
    <scope>IDENTIFICATION</scope>
</reference>
<dbReference type="Proteomes" id="UP000261620">
    <property type="component" value="Unplaced"/>
</dbReference>
<keyword evidence="3" id="KW-0963">Cytoplasm</keyword>
<dbReference type="InterPro" id="IPR035964">
    <property type="entry name" value="I/LWEQ_dom_sf"/>
</dbReference>
<protein>
    <recommendedName>
        <fullName evidence="8">I/LWEQ domain-containing protein</fullName>
    </recommendedName>
</protein>